<comment type="caution">
    <text evidence="2">The sequence shown here is derived from an EMBL/GenBank/DDBJ whole genome shotgun (WGS) entry which is preliminary data.</text>
</comment>
<feature type="region of interest" description="Disordered" evidence="1">
    <location>
        <begin position="1"/>
        <end position="26"/>
    </location>
</feature>
<proteinExistence type="predicted"/>
<accession>A0A2P8CZ26</accession>
<organism evidence="2 3">
    <name type="scientific">Murinocardiopsis flavida</name>
    <dbReference type="NCBI Taxonomy" id="645275"/>
    <lineage>
        <taxon>Bacteria</taxon>
        <taxon>Bacillati</taxon>
        <taxon>Actinomycetota</taxon>
        <taxon>Actinomycetes</taxon>
        <taxon>Streptosporangiales</taxon>
        <taxon>Nocardiopsidaceae</taxon>
        <taxon>Murinocardiopsis</taxon>
    </lineage>
</organism>
<evidence type="ECO:0000313" key="3">
    <source>
        <dbReference type="Proteomes" id="UP000240542"/>
    </source>
</evidence>
<evidence type="ECO:0000313" key="2">
    <source>
        <dbReference type="EMBL" id="PSK90187.1"/>
    </source>
</evidence>
<dbReference type="EMBL" id="PYGA01000023">
    <property type="protein sequence ID" value="PSK90187.1"/>
    <property type="molecule type" value="Genomic_DNA"/>
</dbReference>
<protein>
    <submittedName>
        <fullName evidence="2">Uncharacterized protein</fullName>
    </submittedName>
</protein>
<name>A0A2P8CZ26_9ACTN</name>
<keyword evidence="3" id="KW-1185">Reference proteome</keyword>
<evidence type="ECO:0000256" key="1">
    <source>
        <dbReference type="SAM" id="MobiDB-lite"/>
    </source>
</evidence>
<sequence length="55" mass="5881">MARHRTRVRSGADPATQYHTQAPFKRNTLQVGTHFGPARMGTAIAHPGPLETGAG</sequence>
<dbReference type="Proteomes" id="UP000240542">
    <property type="component" value="Unassembled WGS sequence"/>
</dbReference>
<reference evidence="2 3" key="1">
    <citation type="submission" date="2018-03" db="EMBL/GenBank/DDBJ databases">
        <title>Genomic Encyclopedia of Archaeal and Bacterial Type Strains, Phase II (KMG-II): from individual species to whole genera.</title>
        <authorList>
            <person name="Goeker M."/>
        </authorList>
    </citation>
    <scope>NUCLEOTIDE SEQUENCE [LARGE SCALE GENOMIC DNA]</scope>
    <source>
        <strain evidence="2 3">DSM 45312</strain>
    </source>
</reference>
<dbReference type="AlphaFoldDB" id="A0A2P8CZ26"/>
<gene>
    <name evidence="2" type="ORF">CLV63_12316</name>
</gene>